<comment type="caution">
    <text evidence="1">The sequence shown here is derived from an EMBL/GenBank/DDBJ whole genome shotgun (WGS) entry which is preliminary data.</text>
</comment>
<evidence type="ECO:0000313" key="2">
    <source>
        <dbReference type="Proteomes" id="UP001642484"/>
    </source>
</evidence>
<keyword evidence="2" id="KW-1185">Reference proteome</keyword>
<dbReference type="Gene3D" id="3.40.720.10">
    <property type="entry name" value="Alkaline Phosphatase, subunit A"/>
    <property type="match status" value="1"/>
</dbReference>
<name>A0ABP0HXG5_9DINO</name>
<dbReference type="Proteomes" id="UP001642484">
    <property type="component" value="Unassembled WGS sequence"/>
</dbReference>
<protein>
    <submittedName>
        <fullName evidence="1">Uncharacterized protein</fullName>
    </submittedName>
</protein>
<organism evidence="1 2">
    <name type="scientific">Durusdinium trenchii</name>
    <dbReference type="NCBI Taxonomy" id="1381693"/>
    <lineage>
        <taxon>Eukaryota</taxon>
        <taxon>Sar</taxon>
        <taxon>Alveolata</taxon>
        <taxon>Dinophyceae</taxon>
        <taxon>Suessiales</taxon>
        <taxon>Symbiodiniaceae</taxon>
        <taxon>Durusdinium</taxon>
    </lineage>
</organism>
<proteinExistence type="predicted"/>
<dbReference type="InterPro" id="IPR017850">
    <property type="entry name" value="Alkaline_phosphatase_core_sf"/>
</dbReference>
<accession>A0ABP0HXG5</accession>
<sequence length="590" mass="67596">MEQPDIESAPPVRVLTPLDCSDWKLREEKQRRLCIEKIQQFEVWREEQQQKRDSLDVQRRERLKEAQNAKEEAAAKRSLQAMMQRRLRQLEAAQRADARRAALQQREELRERRLERRSTQLAKLSSLKSINRSMDIERQRRKELAARELQEEHLRRKAERAEALAFERQRLWKVRQQERQETKASCEALKEELLRLRARNPTQRAQSAPALRAARGVEELALRECLPRALKRCCGYRSVLAKTDAELPELPRRVFGFEATIVEKDMESLLPKLHEHLKSWDAYNGTPVFVYFYGGEAHPPYYASRVEPHERGWAPDPLMDVFLALHRRTDQVARELAEIWPPRPRVDGKWKKEHGLAFYLGDHGEQLTGHDPPPHGNLVSPDVSRTLLALEARAWKTKSHSGGLVRMADVYATVAQVVGMEMNGPLFLGRNLLSAANSSQHAAISSFSFYRPGDLAAVHFVADGALCSTEFQRRNTGWSLLQVDALQEPFGSGKSFSRTMEGLDSCQRDAMSQLRWALARRQQTNALLTESNVHAAWLMASMRAAALKAQAMAVWVAKSMLRPFLPGPSMAQAELNCSEPNWTWIPGWES</sequence>
<reference evidence="1 2" key="1">
    <citation type="submission" date="2024-02" db="EMBL/GenBank/DDBJ databases">
        <authorList>
            <person name="Chen Y."/>
            <person name="Shah S."/>
            <person name="Dougan E. K."/>
            <person name="Thang M."/>
            <person name="Chan C."/>
        </authorList>
    </citation>
    <scope>NUCLEOTIDE SEQUENCE [LARGE SCALE GENOMIC DNA]</scope>
</reference>
<evidence type="ECO:0000313" key="1">
    <source>
        <dbReference type="EMBL" id="CAK8994903.1"/>
    </source>
</evidence>
<dbReference type="SUPFAM" id="SSF53649">
    <property type="entry name" value="Alkaline phosphatase-like"/>
    <property type="match status" value="1"/>
</dbReference>
<dbReference type="EMBL" id="CAXAMN010001525">
    <property type="protein sequence ID" value="CAK8994903.1"/>
    <property type="molecule type" value="Genomic_DNA"/>
</dbReference>
<gene>
    <name evidence="1" type="ORF">CCMP2556_LOCUS3834</name>
</gene>